<accession>A0A545W2F6</accession>
<organism evidence="1 2">
    <name type="scientific">Cordyceps javanica</name>
    <dbReference type="NCBI Taxonomy" id="43265"/>
    <lineage>
        <taxon>Eukaryota</taxon>
        <taxon>Fungi</taxon>
        <taxon>Dikarya</taxon>
        <taxon>Ascomycota</taxon>
        <taxon>Pezizomycotina</taxon>
        <taxon>Sordariomycetes</taxon>
        <taxon>Hypocreomycetidae</taxon>
        <taxon>Hypocreales</taxon>
        <taxon>Cordycipitaceae</taxon>
        <taxon>Cordyceps</taxon>
    </lineage>
</organism>
<name>A0A545W2F6_9HYPO</name>
<protein>
    <submittedName>
        <fullName evidence="1">Uncharacterized protein</fullName>
    </submittedName>
</protein>
<gene>
    <name evidence="1" type="ORF">IF1G_04037</name>
</gene>
<evidence type="ECO:0000313" key="2">
    <source>
        <dbReference type="Proteomes" id="UP000315783"/>
    </source>
</evidence>
<comment type="caution">
    <text evidence="1">The sequence shown here is derived from an EMBL/GenBank/DDBJ whole genome shotgun (WGS) entry which is preliminary data.</text>
</comment>
<sequence>MHPHTHPVPSWHIEVLSNATLEWYAPTTSKERRIRSRQISISSLWGKFLRWLEMSDADKPFILPPKDIDEYPSFSITRENLRHSISSLAVSDKSTALEICQAFCVTVQEGILMGQISTEDMLSALDPFDSASHRIISDMRVGAKVFAMIRSSVSEALEAAQMSRPDAVPDEMWTAMFNFVASINGRFHDVSCFNRLITSMPKSVSADISKDTVFTYVKTFIQAQATRDHRNPSWPWCCFKIGTALGHLDEKQRISLFSRMNQYIQNVRCDADTKMKTSFAWLLTQAYDTQLSTESFTTIYKQISGQYMDHNGYRIWQLAIARLLSDGFLSKDAHKRVAGWNFHDSLPQRWAVTIKSLSTTERPEAAIASLCDFLTDIGETWHLIEGLIVSHALAPCAEMLRAVSRACGKLDIAIALRIAANDTQQGSHLLCGGLTGTKQDHFRKFMRYPKAESFAWRAIKAEGGTVESKMELVDFLSDQYSTSATLSKSQKIRRARRAAAYQMALVGEVSPTVLRNVITAVTLDLDEGLWGRERHLQWATKLVHDQASPQAAQEMQKWLEGWRHLIHDATGQTSITKTSSTIVKSHTPGLDPFDMSRLKNTLELRHEHESKPALSNRFRRNS</sequence>
<dbReference type="AlphaFoldDB" id="A0A545W2F6"/>
<keyword evidence="2" id="KW-1185">Reference proteome</keyword>
<proteinExistence type="predicted"/>
<dbReference type="Proteomes" id="UP000315783">
    <property type="component" value="Unassembled WGS sequence"/>
</dbReference>
<dbReference type="EMBL" id="SPUK01000005">
    <property type="protein sequence ID" value="TQV96797.1"/>
    <property type="molecule type" value="Genomic_DNA"/>
</dbReference>
<reference evidence="1 2" key="1">
    <citation type="journal article" date="2019" name="Appl. Microbiol. Biotechnol.">
        <title>Genome sequence of Isaria javanica and comparative genome analysis insights into family S53 peptidase evolution in fungal entomopathogens.</title>
        <authorList>
            <person name="Lin R."/>
            <person name="Zhang X."/>
            <person name="Xin B."/>
            <person name="Zou M."/>
            <person name="Gao Y."/>
            <person name="Qin F."/>
            <person name="Hu Q."/>
            <person name="Xie B."/>
            <person name="Cheng X."/>
        </authorList>
    </citation>
    <scope>NUCLEOTIDE SEQUENCE [LARGE SCALE GENOMIC DNA]</scope>
    <source>
        <strain evidence="1 2">IJ1G</strain>
    </source>
</reference>
<dbReference type="OrthoDB" id="5428038at2759"/>
<dbReference type="STRING" id="43265.A0A545W2F6"/>
<evidence type="ECO:0000313" key="1">
    <source>
        <dbReference type="EMBL" id="TQV96797.1"/>
    </source>
</evidence>